<comment type="caution">
    <text evidence="1">The sequence shown here is derived from an EMBL/GenBank/DDBJ whole genome shotgun (WGS) entry which is preliminary data.</text>
</comment>
<evidence type="ECO:0000313" key="2">
    <source>
        <dbReference type="Proteomes" id="UP001642409"/>
    </source>
</evidence>
<gene>
    <name evidence="1" type="ORF">HINF_LOCUS551</name>
</gene>
<reference evidence="1 2" key="1">
    <citation type="submission" date="2024-07" db="EMBL/GenBank/DDBJ databases">
        <authorList>
            <person name="Akdeniz Z."/>
        </authorList>
    </citation>
    <scope>NUCLEOTIDE SEQUENCE [LARGE SCALE GENOMIC DNA]</scope>
</reference>
<dbReference type="Proteomes" id="UP001642409">
    <property type="component" value="Unassembled WGS sequence"/>
</dbReference>
<protein>
    <submittedName>
        <fullName evidence="1">Uncharacterized protein</fullName>
    </submittedName>
</protein>
<name>A0ABP1GHB3_9EUKA</name>
<dbReference type="EMBL" id="CAXDID020000001">
    <property type="protein sequence ID" value="CAL5970611.1"/>
    <property type="molecule type" value="Genomic_DNA"/>
</dbReference>
<sequence>MQTAQIQEMLDKNPAGADACEILQTHGDELIQLILRKSNSTPELEKLTAALHLVAQISDDQACCEIISGKSDCDKLLDNCLSSAVRMKTSKLFGHYIQILTNMCVSHCERVIKQISAAELVPTFEIIQTNNEAALQLLETISAQVVPTTQLLKAVIVHLQKRVHFSVHVSRILKVLFSNITGQNINIFSPVIKDVVIECTGTEFKQQFVSSLKNTETKQKEVFSIKKMQEDAVIYNLVEALTCYAKVDIAEVKKLHPQLRELQVYMSKKGADTNALQALNDLCGETASELRFGINQYMYIISQHDINASSKMISYLPVQLELKNNDDIGAHNVRMYCHKYGPADGYRGDPVRNRGQPRDELVQGRKGADLETHLQGLSRVIVGFVWRCIA</sequence>
<accession>A0ABP1GHB3</accession>
<keyword evidence="2" id="KW-1185">Reference proteome</keyword>
<proteinExistence type="predicted"/>
<evidence type="ECO:0000313" key="1">
    <source>
        <dbReference type="EMBL" id="CAL5970611.1"/>
    </source>
</evidence>
<organism evidence="1 2">
    <name type="scientific">Hexamita inflata</name>
    <dbReference type="NCBI Taxonomy" id="28002"/>
    <lineage>
        <taxon>Eukaryota</taxon>
        <taxon>Metamonada</taxon>
        <taxon>Diplomonadida</taxon>
        <taxon>Hexamitidae</taxon>
        <taxon>Hexamitinae</taxon>
        <taxon>Hexamita</taxon>
    </lineage>
</organism>